<dbReference type="OrthoDB" id="10599716at2759"/>
<name>A0A183T0Q3_SCHSO</name>
<keyword evidence="2" id="KW-1185">Reference proteome</keyword>
<dbReference type="AlphaFoldDB" id="A0A183T0Q3"/>
<reference evidence="3" key="1">
    <citation type="submission" date="2016-06" db="UniProtKB">
        <authorList>
            <consortium name="WormBaseParasite"/>
        </authorList>
    </citation>
    <scope>IDENTIFICATION</scope>
</reference>
<protein>
    <submittedName>
        <fullName evidence="3">Copine domain-containing protein</fullName>
    </submittedName>
</protein>
<proteinExistence type="predicted"/>
<organism evidence="3">
    <name type="scientific">Schistocephalus solidus</name>
    <name type="common">Tapeworm</name>
    <dbReference type="NCBI Taxonomy" id="70667"/>
    <lineage>
        <taxon>Eukaryota</taxon>
        <taxon>Metazoa</taxon>
        <taxon>Spiralia</taxon>
        <taxon>Lophotrochozoa</taxon>
        <taxon>Platyhelminthes</taxon>
        <taxon>Cestoda</taxon>
        <taxon>Eucestoda</taxon>
        <taxon>Diphyllobothriidea</taxon>
        <taxon>Diphyllobothriidae</taxon>
        <taxon>Schistocephalus</taxon>
    </lineage>
</organism>
<gene>
    <name evidence="1" type="ORF">SSLN_LOCUS10051</name>
</gene>
<dbReference type="Proteomes" id="UP000275846">
    <property type="component" value="Unassembled WGS sequence"/>
</dbReference>
<evidence type="ECO:0000313" key="2">
    <source>
        <dbReference type="Proteomes" id="UP000275846"/>
    </source>
</evidence>
<dbReference type="WBParaSite" id="SSLN_0001042701-mRNA-1">
    <property type="protein sequence ID" value="SSLN_0001042701-mRNA-1"/>
    <property type="gene ID" value="SSLN_0001042701"/>
</dbReference>
<dbReference type="EMBL" id="UYSU01035618">
    <property type="protein sequence ID" value="VDL96436.1"/>
    <property type="molecule type" value="Genomic_DNA"/>
</dbReference>
<accession>A0A183T0Q3</accession>
<evidence type="ECO:0000313" key="1">
    <source>
        <dbReference type="EMBL" id="VDL96436.1"/>
    </source>
</evidence>
<evidence type="ECO:0000313" key="3">
    <source>
        <dbReference type="WBParaSite" id="SSLN_0001042701-mRNA-1"/>
    </source>
</evidence>
<sequence>MVERSTQIPKLAGSNPKCATLGIGYDWLMTANKPEMAIPVSLVFVGSIPSYATRRHATAYEGSSESYRNFVVGTQIDMLIDAGLILVHFFQELTASSNWADAYNPSILPYEFMPAVQCVQGYLG</sequence>
<reference evidence="1 2" key="2">
    <citation type="submission" date="2018-11" db="EMBL/GenBank/DDBJ databases">
        <authorList>
            <consortium name="Pathogen Informatics"/>
        </authorList>
    </citation>
    <scope>NUCLEOTIDE SEQUENCE [LARGE SCALE GENOMIC DNA]</scope>
    <source>
        <strain evidence="1 2">NST_G2</strain>
    </source>
</reference>